<reference evidence="3" key="1">
    <citation type="submission" date="2017-03" db="EMBL/GenBank/DDBJ databases">
        <title>Phytopthora megakarya and P. palmivora, two closely related causual agents of cacao black pod achieved similar genome size and gene model numbers by different mechanisms.</title>
        <authorList>
            <person name="Ali S."/>
            <person name="Shao J."/>
            <person name="Larry D.J."/>
            <person name="Kronmiller B."/>
            <person name="Shen D."/>
            <person name="Strem M.D."/>
            <person name="Melnick R.L."/>
            <person name="Guiltinan M.J."/>
            <person name="Tyler B.M."/>
            <person name="Meinhardt L.W."/>
            <person name="Bailey B.A."/>
        </authorList>
    </citation>
    <scope>NUCLEOTIDE SEQUENCE [LARGE SCALE GENOMIC DNA]</scope>
    <source>
        <strain evidence="3">zdho120</strain>
    </source>
</reference>
<keyword evidence="3" id="KW-1185">Reference proteome</keyword>
<dbReference type="InterPro" id="IPR013103">
    <property type="entry name" value="RVT_2"/>
</dbReference>
<evidence type="ECO:0000259" key="1">
    <source>
        <dbReference type="Pfam" id="PF07727"/>
    </source>
</evidence>
<accession>A0A225V741</accession>
<dbReference type="EMBL" id="NBNE01007386">
    <property type="protein sequence ID" value="OWZ00718.1"/>
    <property type="molecule type" value="Genomic_DNA"/>
</dbReference>
<evidence type="ECO:0000313" key="3">
    <source>
        <dbReference type="Proteomes" id="UP000198211"/>
    </source>
</evidence>
<feature type="domain" description="Reverse transcriptase Ty1/copia-type" evidence="1">
    <location>
        <begin position="33"/>
        <end position="78"/>
    </location>
</feature>
<sequence>MEIPRTYAEAMPSPCAAQWKEAIHRELRSHFSNHTWDAVRRPFGAKVIGCQWVFAIKRDGEGNIVRYKARLVAQGFTNGMAPITGTHIHPSQVLTLCECFLRCAANGVILFDN</sequence>
<proteinExistence type="predicted"/>
<organism evidence="2 3">
    <name type="scientific">Phytophthora megakarya</name>
    <dbReference type="NCBI Taxonomy" id="4795"/>
    <lineage>
        <taxon>Eukaryota</taxon>
        <taxon>Sar</taxon>
        <taxon>Stramenopiles</taxon>
        <taxon>Oomycota</taxon>
        <taxon>Peronosporomycetes</taxon>
        <taxon>Peronosporales</taxon>
        <taxon>Peronosporaceae</taxon>
        <taxon>Phytophthora</taxon>
    </lineage>
</organism>
<evidence type="ECO:0000313" key="2">
    <source>
        <dbReference type="EMBL" id="OWZ00718.1"/>
    </source>
</evidence>
<dbReference type="Pfam" id="PF07727">
    <property type="entry name" value="RVT_2"/>
    <property type="match status" value="1"/>
</dbReference>
<dbReference type="Proteomes" id="UP000198211">
    <property type="component" value="Unassembled WGS sequence"/>
</dbReference>
<name>A0A225V741_9STRA</name>
<gene>
    <name evidence="2" type="ORF">PHMEG_00028032</name>
</gene>
<protein>
    <submittedName>
        <fullName evidence="2">Polyprotein</fullName>
    </submittedName>
</protein>
<dbReference type="OrthoDB" id="125229at2759"/>
<comment type="caution">
    <text evidence="2">The sequence shown here is derived from an EMBL/GenBank/DDBJ whole genome shotgun (WGS) entry which is preliminary data.</text>
</comment>
<dbReference type="STRING" id="4795.A0A225V741"/>
<dbReference type="AlphaFoldDB" id="A0A225V741"/>